<gene>
    <name evidence="3" type="ORF">JR316_005465</name>
</gene>
<name>A0A8H7XWD0_PSICU</name>
<feature type="compositionally biased region" description="Basic and acidic residues" evidence="1">
    <location>
        <begin position="318"/>
        <end position="330"/>
    </location>
</feature>
<feature type="compositionally biased region" description="Basic residues" evidence="1">
    <location>
        <begin position="298"/>
        <end position="315"/>
    </location>
</feature>
<protein>
    <submittedName>
        <fullName evidence="3">Uncharacterized protein</fullName>
    </submittedName>
</protein>
<proteinExistence type="predicted"/>
<keyword evidence="2" id="KW-0812">Transmembrane</keyword>
<dbReference type="EMBL" id="JAFIQS010000005">
    <property type="protein sequence ID" value="KAG5168911.1"/>
    <property type="molecule type" value="Genomic_DNA"/>
</dbReference>
<keyword evidence="2" id="KW-1133">Transmembrane helix</keyword>
<organism evidence="3">
    <name type="scientific">Psilocybe cubensis</name>
    <name type="common">Psychedelic mushroom</name>
    <name type="synonym">Stropharia cubensis</name>
    <dbReference type="NCBI Taxonomy" id="181762"/>
    <lineage>
        <taxon>Eukaryota</taxon>
        <taxon>Fungi</taxon>
        <taxon>Dikarya</taxon>
        <taxon>Basidiomycota</taxon>
        <taxon>Agaricomycotina</taxon>
        <taxon>Agaricomycetes</taxon>
        <taxon>Agaricomycetidae</taxon>
        <taxon>Agaricales</taxon>
        <taxon>Agaricineae</taxon>
        <taxon>Strophariaceae</taxon>
        <taxon>Psilocybe</taxon>
    </lineage>
</organism>
<feature type="region of interest" description="Disordered" evidence="1">
    <location>
        <begin position="268"/>
        <end position="347"/>
    </location>
</feature>
<feature type="transmembrane region" description="Helical" evidence="2">
    <location>
        <begin position="54"/>
        <end position="78"/>
    </location>
</feature>
<evidence type="ECO:0000256" key="1">
    <source>
        <dbReference type="SAM" id="MobiDB-lite"/>
    </source>
</evidence>
<evidence type="ECO:0000313" key="3">
    <source>
        <dbReference type="EMBL" id="KAG5168911.1"/>
    </source>
</evidence>
<comment type="caution">
    <text evidence="3">The sequence shown here is derived from an EMBL/GenBank/DDBJ whole genome shotgun (WGS) entry which is preliminary data.</text>
</comment>
<accession>A0A8H7XWD0</accession>
<keyword evidence="2" id="KW-0472">Membrane</keyword>
<feature type="transmembrane region" description="Helical" evidence="2">
    <location>
        <begin position="150"/>
        <end position="172"/>
    </location>
</feature>
<feature type="transmembrane region" description="Helical" evidence="2">
    <location>
        <begin position="90"/>
        <end position="111"/>
    </location>
</feature>
<sequence length="347" mass="38611">MHNRTASALITLFGAVTNSALTIQVLAVWPSLKWEPESEWELSGDKWQLTGLKFIWALLCLYFASAAAVCSVGFHGVLKHKPSHVRFYRDYSIADFSFCAFFAALATYGAFLGPARAGVCEEFSHHPELMRDMLEIGLSLENCELWIERAVYAGLAVIFVVMIIRLHFLLAVSNYYSHLTRYQHHHHQRSPLCPTAHSASCISMIDSKASSTVSNSTSAHQMQRIYVLPSCSIANASLSGDLESGRADDLVYAPVPRHTLPIELQEQATEAWVPSTSPAAAGPRSHHHSHSHSYSSSHGRRHHHHHRRSHSHHQQRSASRETTGRIKLDISPDEGLLPAYGDLNPKA</sequence>
<reference evidence="3" key="1">
    <citation type="submission" date="2021-02" db="EMBL/GenBank/DDBJ databases">
        <title>Psilocybe cubensis genome.</title>
        <authorList>
            <person name="Mckernan K.J."/>
            <person name="Crawford S."/>
            <person name="Trippe A."/>
            <person name="Kane L.T."/>
            <person name="Mclaughlin S."/>
        </authorList>
    </citation>
    <scope>NUCLEOTIDE SEQUENCE [LARGE SCALE GENOMIC DNA]</scope>
    <source>
        <strain evidence="3">MGC-MH-2018</strain>
    </source>
</reference>
<dbReference type="AlphaFoldDB" id="A0A8H7XWD0"/>
<evidence type="ECO:0000256" key="2">
    <source>
        <dbReference type="SAM" id="Phobius"/>
    </source>
</evidence>